<evidence type="ECO:0000256" key="1">
    <source>
        <dbReference type="SAM" id="MobiDB-lite"/>
    </source>
</evidence>
<evidence type="ECO:0000313" key="3">
    <source>
        <dbReference type="Proteomes" id="UP000663879"/>
    </source>
</evidence>
<dbReference type="EMBL" id="CAJNOC010007073">
    <property type="protein sequence ID" value="CAF1091558.1"/>
    <property type="molecule type" value="Genomic_DNA"/>
</dbReference>
<keyword evidence="3" id="KW-1185">Reference proteome</keyword>
<dbReference type="AlphaFoldDB" id="A0A814NC89"/>
<comment type="caution">
    <text evidence="2">The sequence shown here is derived from an EMBL/GenBank/DDBJ whole genome shotgun (WGS) entry which is preliminary data.</text>
</comment>
<feature type="compositionally biased region" description="Acidic residues" evidence="1">
    <location>
        <begin position="13"/>
        <end position="24"/>
    </location>
</feature>
<feature type="compositionally biased region" description="Low complexity" evidence="1">
    <location>
        <begin position="1"/>
        <end position="11"/>
    </location>
</feature>
<evidence type="ECO:0000313" key="2">
    <source>
        <dbReference type="EMBL" id="CAF1091558.1"/>
    </source>
</evidence>
<protein>
    <submittedName>
        <fullName evidence="2">Uncharacterized protein</fullName>
    </submittedName>
</protein>
<dbReference type="Proteomes" id="UP000663879">
    <property type="component" value="Unassembled WGS sequence"/>
</dbReference>
<gene>
    <name evidence="2" type="ORF">OXX778_LOCUS20694</name>
</gene>
<organism evidence="2 3">
    <name type="scientific">Brachionus calyciflorus</name>
    <dbReference type="NCBI Taxonomy" id="104777"/>
    <lineage>
        <taxon>Eukaryota</taxon>
        <taxon>Metazoa</taxon>
        <taxon>Spiralia</taxon>
        <taxon>Gnathifera</taxon>
        <taxon>Rotifera</taxon>
        <taxon>Eurotatoria</taxon>
        <taxon>Monogononta</taxon>
        <taxon>Pseudotrocha</taxon>
        <taxon>Ploima</taxon>
        <taxon>Brachionidae</taxon>
        <taxon>Brachionus</taxon>
    </lineage>
</organism>
<reference evidence="2" key="1">
    <citation type="submission" date="2021-02" db="EMBL/GenBank/DDBJ databases">
        <authorList>
            <person name="Nowell W R."/>
        </authorList>
    </citation>
    <scope>NUCLEOTIDE SEQUENCE</scope>
    <source>
        <strain evidence="2">Ploen Becks lab</strain>
    </source>
</reference>
<sequence>MTFTEVDAGTVDGDGDDATSEDGVENTNSVVDDEKELQYSITSPIYGPKKSNEQNLALAVSMVNNDLSKKLRIIGMTPTNDSSNAESIKEYIERIINAFNFDKRKIIGFCCEQGSSF</sequence>
<feature type="region of interest" description="Disordered" evidence="1">
    <location>
        <begin position="1"/>
        <end position="28"/>
    </location>
</feature>
<proteinExistence type="predicted"/>
<name>A0A814NC89_9BILA</name>
<accession>A0A814NC89</accession>